<evidence type="ECO:0008006" key="4">
    <source>
        <dbReference type="Google" id="ProtNLM"/>
    </source>
</evidence>
<evidence type="ECO:0000256" key="1">
    <source>
        <dbReference type="SAM" id="MobiDB-lite"/>
    </source>
</evidence>
<keyword evidence="3" id="KW-1185">Reference proteome</keyword>
<gene>
    <name evidence="2" type="ORF">N0V91_000801</name>
</gene>
<dbReference type="AlphaFoldDB" id="A0A9W8ZNJ2"/>
<sequence>MQLPSPPSTVTSGPTTQPSPPSQIAQQQAQPDMFLQLYNLPAALFCYHSHLFRQEISHQKAVRAQLRANKKRKLSSDGETSTRIKAEDSESEMRTYSSDGGQCTEDDAVLKLLGVDPFIFGLFLKLVYTGYYPAAVDARPEATRPMAQVNKTLQPDTPYTPARASMPPPANINSQQGLPGGPLPYLPVLSSKISTISLEDSSHQVQIPPSVHAYMLSVQLGAPAFLNRAINHIYYGIGKHFILGPSLVHYIWSDTLPHPLCSPSPLRKLILDVMAVHWSSTTTHITAKQPVLHRLWNELLDLHRDLRHGFTMGLQGVRKVLPVQSYFMDTGEFKELDVQVVNTEAKDNYSTVIAAATAASKELEIGKDEKKERSVQLFADFEFSHEGEVMGSDHRLGKVRPSQAQEGRCGVHDVEESII</sequence>
<proteinExistence type="predicted"/>
<feature type="compositionally biased region" description="Low complexity" evidence="1">
    <location>
        <begin position="8"/>
        <end position="28"/>
    </location>
</feature>
<name>A0A9W8ZNJ2_9PLEO</name>
<dbReference type="EMBL" id="JAPEVA010000003">
    <property type="protein sequence ID" value="KAJ4412330.1"/>
    <property type="molecule type" value="Genomic_DNA"/>
</dbReference>
<accession>A0A9W8ZNJ2</accession>
<organism evidence="2 3">
    <name type="scientific">Didymella pomorum</name>
    <dbReference type="NCBI Taxonomy" id="749634"/>
    <lineage>
        <taxon>Eukaryota</taxon>
        <taxon>Fungi</taxon>
        <taxon>Dikarya</taxon>
        <taxon>Ascomycota</taxon>
        <taxon>Pezizomycotina</taxon>
        <taxon>Dothideomycetes</taxon>
        <taxon>Pleosporomycetidae</taxon>
        <taxon>Pleosporales</taxon>
        <taxon>Pleosporineae</taxon>
        <taxon>Didymellaceae</taxon>
        <taxon>Didymella</taxon>
    </lineage>
</organism>
<protein>
    <recommendedName>
        <fullName evidence="4">BTB domain-containing protein</fullName>
    </recommendedName>
</protein>
<dbReference type="OrthoDB" id="1022638at2759"/>
<reference evidence="2" key="1">
    <citation type="submission" date="2022-10" db="EMBL/GenBank/DDBJ databases">
        <title>Tapping the CABI collections for fungal endophytes: first genome assemblies for Collariella, Neodidymelliopsis, Ascochyta clinopodiicola, Didymella pomorum, Didymosphaeria variabile, Neocosmospora piperis and Neocucurbitaria cava.</title>
        <authorList>
            <person name="Hill R."/>
        </authorList>
    </citation>
    <scope>NUCLEOTIDE SEQUENCE</scope>
    <source>
        <strain evidence="2">IMI 355091</strain>
    </source>
</reference>
<feature type="compositionally biased region" description="Basic and acidic residues" evidence="1">
    <location>
        <begin position="74"/>
        <end position="93"/>
    </location>
</feature>
<dbReference type="Proteomes" id="UP001140510">
    <property type="component" value="Unassembled WGS sequence"/>
</dbReference>
<evidence type="ECO:0000313" key="2">
    <source>
        <dbReference type="EMBL" id="KAJ4412330.1"/>
    </source>
</evidence>
<feature type="region of interest" description="Disordered" evidence="1">
    <location>
        <begin position="1"/>
        <end position="28"/>
    </location>
</feature>
<evidence type="ECO:0000313" key="3">
    <source>
        <dbReference type="Proteomes" id="UP001140510"/>
    </source>
</evidence>
<feature type="region of interest" description="Disordered" evidence="1">
    <location>
        <begin position="67"/>
        <end position="101"/>
    </location>
</feature>
<comment type="caution">
    <text evidence="2">The sequence shown here is derived from an EMBL/GenBank/DDBJ whole genome shotgun (WGS) entry which is preliminary data.</text>
</comment>